<feature type="compositionally biased region" description="Basic and acidic residues" evidence="1">
    <location>
        <begin position="168"/>
        <end position="188"/>
    </location>
</feature>
<feature type="region of interest" description="Disordered" evidence="1">
    <location>
        <begin position="121"/>
        <end position="188"/>
    </location>
</feature>
<dbReference type="Proteomes" id="UP001492380">
    <property type="component" value="Unassembled WGS sequence"/>
</dbReference>
<comment type="caution">
    <text evidence="2">The sequence shown here is derived from an EMBL/GenBank/DDBJ whole genome shotgun (WGS) entry which is preliminary data.</text>
</comment>
<organism evidence="2 3">
    <name type="scientific">Phyllosticta capitalensis</name>
    <dbReference type="NCBI Taxonomy" id="121624"/>
    <lineage>
        <taxon>Eukaryota</taxon>
        <taxon>Fungi</taxon>
        <taxon>Dikarya</taxon>
        <taxon>Ascomycota</taxon>
        <taxon>Pezizomycotina</taxon>
        <taxon>Dothideomycetes</taxon>
        <taxon>Dothideomycetes incertae sedis</taxon>
        <taxon>Botryosphaeriales</taxon>
        <taxon>Phyllostictaceae</taxon>
        <taxon>Phyllosticta</taxon>
    </lineage>
</organism>
<evidence type="ECO:0000313" key="2">
    <source>
        <dbReference type="EMBL" id="KAK8238562.1"/>
    </source>
</evidence>
<keyword evidence="3" id="KW-1185">Reference proteome</keyword>
<proteinExistence type="predicted"/>
<protein>
    <submittedName>
        <fullName evidence="2">Uncharacterized protein</fullName>
    </submittedName>
</protein>
<name>A0ABR1YUA0_9PEZI</name>
<gene>
    <name evidence="2" type="ORF">HDK90DRAFT_465349</name>
</gene>
<evidence type="ECO:0000313" key="3">
    <source>
        <dbReference type="Proteomes" id="UP001492380"/>
    </source>
</evidence>
<reference evidence="2 3" key="1">
    <citation type="submission" date="2024-04" db="EMBL/GenBank/DDBJ databases">
        <title>Phyllosticta paracitricarpa is synonymous to the EU quarantine fungus P. citricarpa based on phylogenomic analyses.</title>
        <authorList>
            <consortium name="Lawrence Berkeley National Laboratory"/>
            <person name="Van Ingen-Buijs V.A."/>
            <person name="Van Westerhoven A.C."/>
            <person name="Haridas S."/>
            <person name="Skiadas P."/>
            <person name="Martin F."/>
            <person name="Groenewald J.Z."/>
            <person name="Crous P.W."/>
            <person name="Seidl M.F."/>
        </authorList>
    </citation>
    <scope>NUCLEOTIDE SEQUENCE [LARGE SCALE GENOMIC DNA]</scope>
    <source>
        <strain evidence="2 3">CBS 123374</strain>
    </source>
</reference>
<dbReference type="EMBL" id="JBBWRZ010000004">
    <property type="protein sequence ID" value="KAK8238562.1"/>
    <property type="molecule type" value="Genomic_DNA"/>
</dbReference>
<evidence type="ECO:0000256" key="1">
    <source>
        <dbReference type="SAM" id="MobiDB-lite"/>
    </source>
</evidence>
<accession>A0ABR1YUA0</accession>
<sequence length="188" mass="21210">MAEYRAQALERLKAIGIDNLLSDSILRSQPPDPHYPNRKARLGDRATPALPIEKYEPKLINNLDVASRLITDHQDLKQKILAEVQDRNSSTQGPNKYIREVIAADIGQIIQRRNEAVFAERKRKAEEDGVPLLSSKERQKRRPGKLERALTRMQLGGTADSPLSVQLKKGDEHHEQDAMSSKMDVDTA</sequence>